<keyword evidence="4 8" id="KW-0067">ATP-binding</keyword>
<evidence type="ECO:0000256" key="9">
    <source>
        <dbReference type="PROSITE-ProRule" id="PRU01384"/>
    </source>
</evidence>
<evidence type="ECO:0000313" key="13">
    <source>
        <dbReference type="EMBL" id="QVI62396.1"/>
    </source>
</evidence>
<comment type="similarity">
    <text evidence="2 8">Belongs to the type II topoisomerase GyrA/ParC subunit family.</text>
</comment>
<proteinExistence type="inferred from homology"/>
<feature type="short sequence motif" description="GyrA-box" evidence="8">
    <location>
        <begin position="534"/>
        <end position="540"/>
    </location>
</feature>
<dbReference type="CDD" id="cd00187">
    <property type="entry name" value="TOP4c"/>
    <property type="match status" value="1"/>
</dbReference>
<dbReference type="InterPro" id="IPR005743">
    <property type="entry name" value="GyrA"/>
</dbReference>
<evidence type="ECO:0000256" key="11">
    <source>
        <dbReference type="SAM" id="MobiDB-lite"/>
    </source>
</evidence>
<comment type="subcellular location">
    <subcellularLocation>
        <location evidence="8">Cytoplasm</location>
    </subcellularLocation>
</comment>
<dbReference type="Pfam" id="PF00521">
    <property type="entry name" value="DNA_topoisoIV"/>
    <property type="match status" value="1"/>
</dbReference>
<dbReference type="SUPFAM" id="SSF101904">
    <property type="entry name" value="GyrA/ParC C-terminal domain-like"/>
    <property type="match status" value="1"/>
</dbReference>
<dbReference type="InterPro" id="IPR050220">
    <property type="entry name" value="Type_II_DNA_Topoisomerases"/>
</dbReference>
<keyword evidence="8" id="KW-0963">Cytoplasm</keyword>
<evidence type="ECO:0000256" key="3">
    <source>
        <dbReference type="ARBA" id="ARBA00022741"/>
    </source>
</evidence>
<evidence type="ECO:0000259" key="12">
    <source>
        <dbReference type="PROSITE" id="PS52040"/>
    </source>
</evidence>
<evidence type="ECO:0000256" key="8">
    <source>
        <dbReference type="HAMAP-Rule" id="MF_01897"/>
    </source>
</evidence>
<dbReference type="NCBIfam" id="NF004044">
    <property type="entry name" value="PRK05561.1"/>
    <property type="match status" value="1"/>
</dbReference>
<keyword evidence="7 8" id="KW-0413">Isomerase</keyword>
<dbReference type="InterPro" id="IPR002205">
    <property type="entry name" value="Topo_IIA_dom_A"/>
</dbReference>
<dbReference type="SMART" id="SM00434">
    <property type="entry name" value="TOP4c"/>
    <property type="match status" value="1"/>
</dbReference>
<comment type="catalytic activity">
    <reaction evidence="1 8 9">
        <text>ATP-dependent breakage, passage and rejoining of double-stranded DNA.</text>
        <dbReference type="EC" id="5.6.2.2"/>
    </reaction>
</comment>
<dbReference type="InterPro" id="IPR013758">
    <property type="entry name" value="Topo_IIA_A/C_ab"/>
</dbReference>
<keyword evidence="5 8" id="KW-0799">Topoisomerase</keyword>
<comment type="subunit">
    <text evidence="8">Heterotetramer, composed of two GyrA and two GyrB chains. In the heterotetramer, GyrA contains the active site tyrosine that forms a transient covalent intermediate with DNA, while GyrB binds cofactors and catalyzes ATP hydrolysis.</text>
</comment>
<dbReference type="PANTHER" id="PTHR43493:SF5">
    <property type="entry name" value="DNA GYRASE SUBUNIT A, CHLOROPLASTIC_MITOCHONDRIAL"/>
    <property type="match status" value="1"/>
</dbReference>
<dbReference type="Gene3D" id="3.90.199.10">
    <property type="entry name" value="Topoisomerase II, domain 5"/>
    <property type="match status" value="1"/>
</dbReference>
<dbReference type="Gene3D" id="1.10.268.10">
    <property type="entry name" value="Topoisomerase, domain 3"/>
    <property type="match status" value="1"/>
</dbReference>
<gene>
    <name evidence="8 13" type="primary">gyrA</name>
    <name evidence="13" type="ORF">KG103_00035</name>
</gene>
<evidence type="ECO:0000313" key="14">
    <source>
        <dbReference type="Proteomes" id="UP000677804"/>
    </source>
</evidence>
<reference evidence="13 14" key="1">
    <citation type="submission" date="2021-05" db="EMBL/GenBank/DDBJ databases">
        <title>Novel species in genus Cellulomonas.</title>
        <authorList>
            <person name="Zhang G."/>
        </authorList>
    </citation>
    <scope>NUCLEOTIDE SEQUENCE [LARGE SCALE GENOMIC DNA]</scope>
    <source>
        <strain evidence="14">zg-ZUI222</strain>
    </source>
</reference>
<sequence length="864" mass="95987">MTETPGEIEHGRIDQVDLQLEMQRSYLDYAMAVIVGRALPDVRDGLKPVHRRVIYAMYDGGYRPDRQFSKCSRVVGDVMGKYHPHGDTAIYDALVRLVQDWSLRYPLVSGQGNFGSPGDDPAAAPRYTECKMAPLAMEMVRDIDEDAVDFQDNYDGHTQEPAVLPSRFPNLLVNGSAGIAVGMATNIPPHNLREVAAGVQWHLDHPEASKEELLDALMARIKGPDFPTAATILGRRGIEDAYRTGRGSITMRAVVQVEEIQGRQCLVVTELPYQVNPDTLAKKIADLVKENRVQGIADIRDETSGRAGQRLVIVLKRDAVAKVVLNNLYKHTQLQDTFGANMLALVDGVPRTLSLDAFVRHWTTHQIDVIQRRTRYRLAQAESRIHIYRGYLKALDALDEVIALIRRSPDAEEARTGLMELLEIDEEQAQAILNLQLRRLAALQRQEILEEYAKLEAIITELNEILGSPERQRQIVSEELDTIVEKFGDERRTHILPFDGDVSIEDLIAEEDVVVTITRGGYAKRTRVDAYRAQRRGGKGVRGAQLREDDIVDHFFVTTTHRWLLFFTNLGRVYRAKAYELPEAGRDAKGQHVANLLAFQPGEKIAQVLDLKDYEQAEHLVLATKRGLVKKTRLTEYDSNRSGGVIAINLREDEEGRTDELVAARLVDSSQDVILVSRLGQSVRFTASDEALRPMGRATSGVTGMKFRDDDDLLAMDVVREDAYLFTVTEGGIAKRTALTVENYRQQGRGGLGIKVANLPEANGELVGALVTDEDDEVLVIMERGKIVRSSTSEVNATGRTTQGVIFAKPDANDRIIAVARNSERHLDDDGGTVGENVLNHDAPDVPDPDGSVPDGGDRPAEDA</sequence>
<keyword evidence="6 8" id="KW-0238">DNA-binding</keyword>
<evidence type="ECO:0000256" key="10">
    <source>
        <dbReference type="SAM" id="Coils"/>
    </source>
</evidence>
<dbReference type="PANTHER" id="PTHR43493">
    <property type="entry name" value="DNA GYRASE/TOPOISOMERASE SUBUNIT A"/>
    <property type="match status" value="1"/>
</dbReference>
<dbReference type="NCBIfam" id="NF004043">
    <property type="entry name" value="PRK05560.1"/>
    <property type="match status" value="1"/>
</dbReference>
<organism evidence="13 14">
    <name type="scientific">Cellulomonas wangleii</name>
    <dbReference type="NCBI Taxonomy" id="2816956"/>
    <lineage>
        <taxon>Bacteria</taxon>
        <taxon>Bacillati</taxon>
        <taxon>Actinomycetota</taxon>
        <taxon>Actinomycetes</taxon>
        <taxon>Micrococcales</taxon>
        <taxon>Cellulomonadaceae</taxon>
        <taxon>Cellulomonas</taxon>
    </lineage>
</organism>
<protein>
    <recommendedName>
        <fullName evidence="8">DNA gyrase subunit A</fullName>
        <ecNumber evidence="8">5.6.2.2</ecNumber>
    </recommendedName>
</protein>
<dbReference type="RefSeq" id="WP_207340060.1">
    <property type="nucleotide sequence ID" value="NZ_CP074405.1"/>
</dbReference>
<dbReference type="Gene3D" id="2.120.10.90">
    <property type="entry name" value="DNA gyrase/topoisomerase IV, subunit A, C-terminal"/>
    <property type="match status" value="1"/>
</dbReference>
<keyword evidence="14" id="KW-1185">Reference proteome</keyword>
<comment type="function">
    <text evidence="8">A type II topoisomerase that negatively supercoils closed circular double-stranded (ds) DNA in an ATP-dependent manner to modulate DNA topology and maintain chromosomes in an underwound state. Negative supercoiling favors strand separation, and DNA replication, transcription, recombination and repair, all of which involve strand separation. Also able to catalyze the interconversion of other topological isomers of dsDNA rings, including catenanes and knotted rings. Type II topoisomerases break and join 2 DNA strands simultaneously in an ATP-dependent manner.</text>
</comment>
<evidence type="ECO:0000256" key="4">
    <source>
        <dbReference type="ARBA" id="ARBA00022840"/>
    </source>
</evidence>
<feature type="domain" description="Topo IIA-type catalytic" evidence="12">
    <location>
        <begin position="39"/>
        <end position="507"/>
    </location>
</feature>
<evidence type="ECO:0000256" key="7">
    <source>
        <dbReference type="ARBA" id="ARBA00023235"/>
    </source>
</evidence>
<dbReference type="Proteomes" id="UP000677804">
    <property type="component" value="Chromosome"/>
</dbReference>
<dbReference type="InterPro" id="IPR013760">
    <property type="entry name" value="Topo_IIA-like_dom_sf"/>
</dbReference>
<evidence type="ECO:0000256" key="6">
    <source>
        <dbReference type="ARBA" id="ARBA00023125"/>
    </source>
</evidence>
<dbReference type="HAMAP" id="MF_01897">
    <property type="entry name" value="GyrA"/>
    <property type="match status" value="1"/>
</dbReference>
<dbReference type="InterPro" id="IPR013757">
    <property type="entry name" value="Topo_IIA_A_a_sf"/>
</dbReference>
<feature type="active site" description="O-(5'-phospho-DNA)-tyrosine intermediate" evidence="8 9">
    <location>
        <position position="127"/>
    </location>
</feature>
<dbReference type="NCBIfam" id="TIGR01063">
    <property type="entry name" value="gyrA"/>
    <property type="match status" value="1"/>
</dbReference>
<dbReference type="InterPro" id="IPR035516">
    <property type="entry name" value="Gyrase/topoIV_suA_C"/>
</dbReference>
<feature type="coiled-coil region" evidence="10">
    <location>
        <begin position="426"/>
        <end position="465"/>
    </location>
</feature>
<dbReference type="SUPFAM" id="SSF56719">
    <property type="entry name" value="Type II DNA topoisomerase"/>
    <property type="match status" value="1"/>
</dbReference>
<name>A0ABX8D7D9_9CELL</name>
<comment type="miscellaneous">
    <text evidence="8">Few gyrases are as efficient as E.coli at forming negative supercoils. Not all organisms have 2 type II topoisomerases; in organisms with a single type II topoisomerase this enzyme also has to decatenate newly replicated chromosomes.</text>
</comment>
<accession>A0ABX8D7D9</accession>
<dbReference type="EMBL" id="CP074405">
    <property type="protein sequence ID" value="QVI62396.1"/>
    <property type="molecule type" value="Genomic_DNA"/>
</dbReference>
<dbReference type="Gene3D" id="3.30.1360.40">
    <property type="match status" value="1"/>
</dbReference>
<dbReference type="EC" id="5.6.2.2" evidence="8"/>
<evidence type="ECO:0000256" key="2">
    <source>
        <dbReference type="ARBA" id="ARBA00008263"/>
    </source>
</evidence>
<feature type="region of interest" description="Disordered" evidence="11">
    <location>
        <begin position="824"/>
        <end position="864"/>
    </location>
</feature>
<dbReference type="Pfam" id="PF03989">
    <property type="entry name" value="DNA_gyraseA_C"/>
    <property type="match status" value="6"/>
</dbReference>
<evidence type="ECO:0000256" key="5">
    <source>
        <dbReference type="ARBA" id="ARBA00023029"/>
    </source>
</evidence>
<keyword evidence="3 8" id="KW-0547">Nucleotide-binding</keyword>
<keyword evidence="10" id="KW-0175">Coiled coil</keyword>
<dbReference type="PROSITE" id="PS52040">
    <property type="entry name" value="TOPO_IIA"/>
    <property type="match status" value="1"/>
</dbReference>
<dbReference type="InterPro" id="IPR006691">
    <property type="entry name" value="GyrA/parC_rep"/>
</dbReference>
<evidence type="ECO:0000256" key="1">
    <source>
        <dbReference type="ARBA" id="ARBA00000185"/>
    </source>
</evidence>